<dbReference type="AlphaFoldDB" id="A0A1A3N5G8"/>
<dbReference type="NCBIfam" id="TIGR03930">
    <property type="entry name" value="WXG100_ESAT6"/>
    <property type="match status" value="1"/>
</dbReference>
<sequence length="96" mass="10440">MSQIMYNYPAMLAHAGDMSGYAGTMQGLGADISAEQAALQNAWQGDTGMTYQTWQVQWNQAMVDLVRAYQAMASTHEANTLAMMARDQAEAAKWGG</sequence>
<name>A0A1A3N5G8_MYCAS</name>
<evidence type="ECO:0000313" key="3">
    <source>
        <dbReference type="Proteomes" id="UP000093629"/>
    </source>
</evidence>
<dbReference type="EMBL" id="LZLQ01000081">
    <property type="protein sequence ID" value="OBK15617.1"/>
    <property type="molecule type" value="Genomic_DNA"/>
</dbReference>
<protein>
    <recommendedName>
        <fullName evidence="1">ESAT-6-like protein</fullName>
    </recommendedName>
</protein>
<dbReference type="OrthoDB" id="4738087at2"/>
<dbReference type="InterPro" id="IPR036689">
    <property type="entry name" value="ESAT-6-like_sf"/>
</dbReference>
<dbReference type="Proteomes" id="UP000093629">
    <property type="component" value="Unassembled WGS sequence"/>
</dbReference>
<evidence type="ECO:0000256" key="1">
    <source>
        <dbReference type="RuleBase" id="RU362001"/>
    </source>
</evidence>
<accession>A0A1A3N5G8</accession>
<reference evidence="2 3" key="1">
    <citation type="submission" date="2016-06" db="EMBL/GenBank/DDBJ databases">
        <authorList>
            <person name="Kjaerup R.B."/>
            <person name="Dalgaard T.S."/>
            <person name="Juul-Madsen H.R."/>
        </authorList>
    </citation>
    <scope>NUCLEOTIDE SEQUENCE [LARGE SCALE GENOMIC DNA]</scope>
    <source>
        <strain evidence="2 3">1245139.5</strain>
    </source>
</reference>
<dbReference type="InterPro" id="IPR010310">
    <property type="entry name" value="T7SS_ESAT-6-like"/>
</dbReference>
<gene>
    <name evidence="2" type="ORF">A5636_05445</name>
</gene>
<keyword evidence="3" id="KW-1185">Reference proteome</keyword>
<evidence type="ECO:0000313" key="2">
    <source>
        <dbReference type="EMBL" id="OBK15617.1"/>
    </source>
</evidence>
<dbReference type="SUPFAM" id="SSF140453">
    <property type="entry name" value="EsxAB dimer-like"/>
    <property type="match status" value="1"/>
</dbReference>
<organism evidence="2 3">
    <name type="scientific">Mycobacterium asiaticum</name>
    <dbReference type="NCBI Taxonomy" id="1790"/>
    <lineage>
        <taxon>Bacteria</taxon>
        <taxon>Bacillati</taxon>
        <taxon>Actinomycetota</taxon>
        <taxon>Actinomycetes</taxon>
        <taxon>Mycobacteriales</taxon>
        <taxon>Mycobacteriaceae</taxon>
        <taxon>Mycobacterium</taxon>
    </lineage>
</organism>
<proteinExistence type="inferred from homology"/>
<comment type="similarity">
    <text evidence="1">Belongs to the WXG100 family.</text>
</comment>
<comment type="caution">
    <text evidence="2">The sequence shown here is derived from an EMBL/GenBank/DDBJ whole genome shotgun (WGS) entry which is preliminary data.</text>
</comment>
<dbReference type="Gene3D" id="1.10.287.1060">
    <property type="entry name" value="ESAT-6-like"/>
    <property type="match status" value="1"/>
</dbReference>
<dbReference type="RefSeq" id="WP_065158986.1">
    <property type="nucleotide sequence ID" value="NZ_LZLQ01000081.1"/>
</dbReference>
<dbReference type="Pfam" id="PF06013">
    <property type="entry name" value="WXG100"/>
    <property type="match status" value="1"/>
</dbReference>